<gene>
    <name evidence="9" type="ORF">GA0070564_103378</name>
</gene>
<dbReference type="SUPFAM" id="SSF161098">
    <property type="entry name" value="MetI-like"/>
    <property type="match status" value="1"/>
</dbReference>
<evidence type="ECO:0000313" key="10">
    <source>
        <dbReference type="Proteomes" id="UP000199504"/>
    </source>
</evidence>
<dbReference type="Gene3D" id="1.10.3720.10">
    <property type="entry name" value="MetI-like"/>
    <property type="match status" value="1"/>
</dbReference>
<dbReference type="InterPro" id="IPR000515">
    <property type="entry name" value="MetI-like"/>
</dbReference>
<comment type="subcellular location">
    <subcellularLocation>
        <location evidence="1 7">Cell membrane</location>
        <topology evidence="1 7">Multi-pass membrane protein</topology>
    </subcellularLocation>
</comment>
<feature type="transmembrane region" description="Helical" evidence="7">
    <location>
        <begin position="100"/>
        <end position="119"/>
    </location>
</feature>
<dbReference type="GO" id="GO:0055085">
    <property type="term" value="P:transmembrane transport"/>
    <property type="evidence" value="ECO:0007669"/>
    <property type="project" value="InterPro"/>
</dbReference>
<dbReference type="InterPro" id="IPR035906">
    <property type="entry name" value="MetI-like_sf"/>
</dbReference>
<evidence type="ECO:0000256" key="4">
    <source>
        <dbReference type="ARBA" id="ARBA00022692"/>
    </source>
</evidence>
<evidence type="ECO:0000256" key="6">
    <source>
        <dbReference type="ARBA" id="ARBA00023136"/>
    </source>
</evidence>
<feature type="transmembrane region" description="Helical" evidence="7">
    <location>
        <begin position="199"/>
        <end position="216"/>
    </location>
</feature>
<dbReference type="Pfam" id="PF00528">
    <property type="entry name" value="BPD_transp_1"/>
    <property type="match status" value="1"/>
</dbReference>
<dbReference type="PANTHER" id="PTHR30151">
    <property type="entry name" value="ALKANE SULFONATE ABC TRANSPORTER-RELATED, MEMBRANE SUBUNIT"/>
    <property type="match status" value="1"/>
</dbReference>
<comment type="similarity">
    <text evidence="7">Belongs to the binding-protein-dependent transport system permease family.</text>
</comment>
<dbReference type="Proteomes" id="UP000199504">
    <property type="component" value="Unassembled WGS sequence"/>
</dbReference>
<keyword evidence="4 7" id="KW-0812">Transmembrane</keyword>
<organism evidence="9 10">
    <name type="scientific">Micromonospora mirobrigensis</name>
    <dbReference type="NCBI Taxonomy" id="262898"/>
    <lineage>
        <taxon>Bacteria</taxon>
        <taxon>Bacillati</taxon>
        <taxon>Actinomycetota</taxon>
        <taxon>Actinomycetes</taxon>
        <taxon>Micromonosporales</taxon>
        <taxon>Micromonosporaceae</taxon>
        <taxon>Micromonospora</taxon>
    </lineage>
</organism>
<keyword evidence="3" id="KW-1003">Cell membrane</keyword>
<keyword evidence="2 7" id="KW-0813">Transport</keyword>
<feature type="transmembrane region" description="Helical" evidence="7">
    <location>
        <begin position="258"/>
        <end position="279"/>
    </location>
</feature>
<feature type="transmembrane region" description="Helical" evidence="7">
    <location>
        <begin position="157"/>
        <end position="178"/>
    </location>
</feature>
<dbReference type="CDD" id="cd06261">
    <property type="entry name" value="TM_PBP2"/>
    <property type="match status" value="1"/>
</dbReference>
<evidence type="ECO:0000256" key="2">
    <source>
        <dbReference type="ARBA" id="ARBA00022448"/>
    </source>
</evidence>
<evidence type="ECO:0000256" key="7">
    <source>
        <dbReference type="RuleBase" id="RU363032"/>
    </source>
</evidence>
<evidence type="ECO:0000256" key="5">
    <source>
        <dbReference type="ARBA" id="ARBA00022989"/>
    </source>
</evidence>
<accession>A0A1C4XW55</accession>
<dbReference type="RefSeq" id="WP_091608314.1">
    <property type="nucleotide sequence ID" value="NZ_FMCX01000003.1"/>
</dbReference>
<keyword evidence="10" id="KW-1185">Reference proteome</keyword>
<dbReference type="EMBL" id="FMCX01000003">
    <property type="protein sequence ID" value="SCF12705.1"/>
    <property type="molecule type" value="Genomic_DNA"/>
</dbReference>
<name>A0A1C4XW55_9ACTN</name>
<feature type="transmembrane region" description="Helical" evidence="7">
    <location>
        <begin position="131"/>
        <end position="151"/>
    </location>
</feature>
<dbReference type="AlphaFoldDB" id="A0A1C4XW55"/>
<evidence type="ECO:0000256" key="1">
    <source>
        <dbReference type="ARBA" id="ARBA00004651"/>
    </source>
</evidence>
<keyword evidence="5 7" id="KW-1133">Transmembrane helix</keyword>
<evidence type="ECO:0000259" key="8">
    <source>
        <dbReference type="PROSITE" id="PS50928"/>
    </source>
</evidence>
<protein>
    <submittedName>
        <fullName evidence="9">NitT/TauT family transport system permease protein</fullName>
    </submittedName>
</protein>
<proteinExistence type="inferred from homology"/>
<keyword evidence="6 7" id="KW-0472">Membrane</keyword>
<dbReference type="PANTHER" id="PTHR30151:SF40">
    <property type="entry name" value="TRANSPORT SYSTEM INTEGRAL MEMBRANE PROTEIN"/>
    <property type="match status" value="1"/>
</dbReference>
<evidence type="ECO:0000313" key="9">
    <source>
        <dbReference type="EMBL" id="SCF12705.1"/>
    </source>
</evidence>
<feature type="domain" description="ABC transmembrane type-1" evidence="8">
    <location>
        <begin position="93"/>
        <end position="276"/>
    </location>
</feature>
<sequence length="295" mass="31102">MASDTLATTAPRSDAEISGLDALEIAGQEKAATRASRIWAATWPKVAALALAIGLWQAVVWTGWKDSWALPGPAVVFADLWHYLLSASLWEGLATTARRAVVGFAAAVAVGLVLGLGVARVKVLRAALGSMITALQTMPSIAWFPLAILLFQLSEQAIFFVVVLGAAPSVANGVIHGVDYVPPLLVRAGRNVGARGLNLYRYVIAPAALPAIVAGLKQGWAFAWRSLMAGELLVVIAEKTSIGAQLTYARDFSDAPRLMAIMIVILVVGLLVDAAFGAADKAIRRRWGVLDQAGN</sequence>
<evidence type="ECO:0000256" key="3">
    <source>
        <dbReference type="ARBA" id="ARBA00022475"/>
    </source>
</evidence>
<dbReference type="PROSITE" id="PS50928">
    <property type="entry name" value="ABC_TM1"/>
    <property type="match status" value="1"/>
</dbReference>
<feature type="transmembrane region" description="Helical" evidence="7">
    <location>
        <begin position="46"/>
        <end position="64"/>
    </location>
</feature>
<dbReference type="GO" id="GO:0005886">
    <property type="term" value="C:plasma membrane"/>
    <property type="evidence" value="ECO:0007669"/>
    <property type="project" value="UniProtKB-SubCell"/>
</dbReference>
<dbReference type="OrthoDB" id="9796361at2"/>
<dbReference type="STRING" id="262898.GA0070564_103378"/>
<reference evidence="10" key="1">
    <citation type="submission" date="2016-06" db="EMBL/GenBank/DDBJ databases">
        <authorList>
            <person name="Varghese N."/>
            <person name="Submissions Spin"/>
        </authorList>
    </citation>
    <scope>NUCLEOTIDE SEQUENCE [LARGE SCALE GENOMIC DNA]</scope>
    <source>
        <strain evidence="10">DSM 44830</strain>
    </source>
</reference>